<evidence type="ECO:0000313" key="1">
    <source>
        <dbReference type="EMBL" id="VEP14526.1"/>
    </source>
</evidence>
<keyword evidence="2" id="KW-1185">Reference proteome</keyword>
<protein>
    <submittedName>
        <fullName evidence="1">Cupin domain-containing protein</fullName>
    </submittedName>
</protein>
<dbReference type="RefSeq" id="WP_186375854.1">
    <property type="nucleotide sequence ID" value="NZ_LR213787.1"/>
</dbReference>
<reference evidence="1 2" key="1">
    <citation type="submission" date="2019-01" db="EMBL/GenBank/DDBJ databases">
        <authorList>
            <person name="Brito A."/>
        </authorList>
    </citation>
    <scope>NUCLEOTIDE SEQUENCE [LARGE SCALE GENOMIC DNA]</scope>
    <source>
        <strain evidence="1">1</strain>
    </source>
</reference>
<organism evidence="1 2">
    <name type="scientific">Hyella patelloides LEGE 07179</name>
    <dbReference type="NCBI Taxonomy" id="945734"/>
    <lineage>
        <taxon>Bacteria</taxon>
        <taxon>Bacillati</taxon>
        <taxon>Cyanobacteriota</taxon>
        <taxon>Cyanophyceae</taxon>
        <taxon>Pleurocapsales</taxon>
        <taxon>Hyellaceae</taxon>
        <taxon>Hyella</taxon>
    </lineage>
</organism>
<proteinExistence type="predicted"/>
<dbReference type="Proteomes" id="UP000320055">
    <property type="component" value="Unassembled WGS sequence"/>
</dbReference>
<sequence>MTQCNSGELIPIVDGQKTLYQVGEWYHVPAQATHVARYDKTTFQIEFWFYLK</sequence>
<accession>A0A563VSS8</accession>
<name>A0A563VSS8_9CYAN</name>
<gene>
    <name evidence="1" type="ORF">H1P_270019</name>
</gene>
<dbReference type="EMBL" id="CAACVJ010000190">
    <property type="protein sequence ID" value="VEP14526.1"/>
    <property type="molecule type" value="Genomic_DNA"/>
</dbReference>
<evidence type="ECO:0000313" key="2">
    <source>
        <dbReference type="Proteomes" id="UP000320055"/>
    </source>
</evidence>
<dbReference type="AlphaFoldDB" id="A0A563VSS8"/>